<dbReference type="Pfam" id="PF16571">
    <property type="entry name" value="FBP_C"/>
    <property type="match status" value="1"/>
</dbReference>
<sequence length="164" mass="17952">MKPLSETDIRSSIVNASRGDIDRMPLPGLHEVMWDDREYLGWRDPQSRLRGYLVHWAGDVPVGIVLRASEVGLTRGISAMCAFCRTPQPSHQVTMFTAPRAGQAGRDGNTIGTYICDDLACSLMIRILPAAHPLNPDPADVVAARAEGLLTRVQNFTADILRTA</sequence>
<evidence type="ECO:0000313" key="3">
    <source>
        <dbReference type="Proteomes" id="UP000536685"/>
    </source>
</evidence>
<dbReference type="InterPro" id="IPR032330">
    <property type="entry name" value="EF-G-binding_C"/>
</dbReference>
<evidence type="ECO:0000259" key="1">
    <source>
        <dbReference type="Pfam" id="PF16571"/>
    </source>
</evidence>
<dbReference type="EMBL" id="JACHMJ010000001">
    <property type="protein sequence ID" value="MBB5843682.1"/>
    <property type="molecule type" value="Genomic_DNA"/>
</dbReference>
<gene>
    <name evidence="2" type="ORF">HD599_002005</name>
</gene>
<accession>A0A841AP02</accession>
<protein>
    <recommendedName>
        <fullName evidence="1">Elongation factor G-binding protein C-terminal treble-clef zinc-finger domain-containing protein</fullName>
    </recommendedName>
</protein>
<dbReference type="Proteomes" id="UP000536685">
    <property type="component" value="Unassembled WGS sequence"/>
</dbReference>
<keyword evidence="3" id="KW-1185">Reference proteome</keyword>
<proteinExistence type="predicted"/>
<reference evidence="2 3" key="1">
    <citation type="submission" date="2020-08" db="EMBL/GenBank/DDBJ databases">
        <title>Sequencing the genomes of 1000 actinobacteria strains.</title>
        <authorList>
            <person name="Klenk H.-P."/>
        </authorList>
    </citation>
    <scope>NUCLEOTIDE SEQUENCE [LARGE SCALE GENOMIC DNA]</scope>
    <source>
        <strain evidence="2 3">DSM 105784</strain>
    </source>
</reference>
<dbReference type="AlphaFoldDB" id="A0A841AP02"/>
<name>A0A841AP02_9MICO</name>
<feature type="domain" description="Elongation factor G-binding protein C-terminal treble-clef zinc-finger" evidence="1">
    <location>
        <begin position="8"/>
        <end position="160"/>
    </location>
</feature>
<organism evidence="2 3">
    <name type="scientific">Conyzicola lurida</name>
    <dbReference type="NCBI Taxonomy" id="1172621"/>
    <lineage>
        <taxon>Bacteria</taxon>
        <taxon>Bacillati</taxon>
        <taxon>Actinomycetota</taxon>
        <taxon>Actinomycetes</taxon>
        <taxon>Micrococcales</taxon>
        <taxon>Microbacteriaceae</taxon>
        <taxon>Conyzicola</taxon>
    </lineage>
</organism>
<evidence type="ECO:0000313" key="2">
    <source>
        <dbReference type="EMBL" id="MBB5843682.1"/>
    </source>
</evidence>
<dbReference type="RefSeq" id="WP_184236844.1">
    <property type="nucleotide sequence ID" value="NZ_JACHMJ010000001.1"/>
</dbReference>
<comment type="caution">
    <text evidence="2">The sequence shown here is derived from an EMBL/GenBank/DDBJ whole genome shotgun (WGS) entry which is preliminary data.</text>
</comment>